<evidence type="ECO:0000313" key="7">
    <source>
        <dbReference type="Proteomes" id="UP000216107"/>
    </source>
</evidence>
<comment type="subcellular location">
    <subcellularLocation>
        <location evidence="2 3">Cytoplasm</location>
    </subcellularLocation>
</comment>
<feature type="domain" description="N-acetyltransferase" evidence="4">
    <location>
        <begin position="1"/>
        <end position="141"/>
    </location>
</feature>
<dbReference type="Proteomes" id="UP000216107">
    <property type="component" value="Unassembled WGS sequence"/>
</dbReference>
<dbReference type="InterPro" id="IPR000182">
    <property type="entry name" value="GNAT_dom"/>
</dbReference>
<dbReference type="SUPFAM" id="SSF55729">
    <property type="entry name" value="Acyl-CoA N-acyltransferases (Nat)"/>
    <property type="match status" value="1"/>
</dbReference>
<keyword evidence="8" id="KW-1185">Reference proteome</keyword>
<dbReference type="Gene3D" id="3.40.630.30">
    <property type="match status" value="1"/>
</dbReference>
<dbReference type="AlphaFoldDB" id="A0A272EUS5"/>
<evidence type="ECO:0000256" key="2">
    <source>
        <dbReference type="HAMAP-Rule" id="MF_02210"/>
    </source>
</evidence>
<dbReference type="NCBIfam" id="TIGR01575">
    <property type="entry name" value="rimI"/>
    <property type="match status" value="1"/>
</dbReference>
<dbReference type="EMBL" id="MDUX01000006">
    <property type="protein sequence ID" value="KAF7600398.1"/>
    <property type="molecule type" value="Genomic_DNA"/>
</dbReference>
<dbReference type="InterPro" id="IPR050769">
    <property type="entry name" value="NAT_camello-type"/>
</dbReference>
<dbReference type="EC" id="2.3.1.266" evidence="2 3"/>
<keyword evidence="2" id="KW-0012">Acyltransferase</keyword>
<dbReference type="PANTHER" id="PTHR13947:SF37">
    <property type="entry name" value="LD18367P"/>
    <property type="match status" value="1"/>
</dbReference>
<dbReference type="InterPro" id="IPR016181">
    <property type="entry name" value="Acyl_CoA_acyltransferase"/>
</dbReference>
<comment type="similarity">
    <text evidence="2 3">Belongs to the acetyltransferase family. RimI subfamily.</text>
</comment>
<comment type="caution">
    <text evidence="6">The sequence shown here is derived from an EMBL/GenBank/DDBJ whole genome shotgun (WGS) entry which is preliminary data.</text>
</comment>
<reference evidence="6 7" key="2">
    <citation type="submission" date="2017-07" db="EMBL/GenBank/DDBJ databases">
        <title>Candidatus Dactylopiibacterium carminicum, a nitrogen-fixing symbiont of the cochineal insect Dactylopius coccus and Dactylopius opuntiae (Hemiptera: Coccoidea: Dactylopiidae).</title>
        <authorList>
            <person name="Vera A."/>
        </authorList>
    </citation>
    <scope>NUCLEOTIDE SEQUENCE [LARGE SCALE GENOMIC DNA]</scope>
    <source>
        <strain evidence="6 7">NFDCM</strain>
    </source>
</reference>
<evidence type="ECO:0000256" key="1">
    <source>
        <dbReference type="ARBA" id="ARBA00022679"/>
    </source>
</evidence>
<dbReference type="HAMAP" id="MF_02210">
    <property type="entry name" value="RimI"/>
    <property type="match status" value="1"/>
</dbReference>
<name>A0A272EUS5_9RHOO</name>
<gene>
    <name evidence="2 6" type="primary">rimI</name>
    <name evidence="5" type="ORF">BGI27_02820</name>
    <name evidence="6" type="ORF">CGU29_06305</name>
</gene>
<keyword evidence="2 3" id="KW-0963">Cytoplasm</keyword>
<sequence>MQEEDLDEVAACEARATAFAWSRQHFADSLAAGYACWLMRRDGELVGQAVVMNVLDEAHLLIISVALEWRRRGFARQLLAHLRSHAREVGVAQLFLEVRASNEAAIALYRTCGFEEVGRRKSYYPAPGGLREDALVLRCVP</sequence>
<dbReference type="OrthoDB" id="9796919at2"/>
<evidence type="ECO:0000256" key="3">
    <source>
        <dbReference type="RuleBase" id="RU363094"/>
    </source>
</evidence>
<reference evidence="5 8" key="1">
    <citation type="submission" date="2016-08" db="EMBL/GenBank/DDBJ databases">
        <title>Candidatus Dactylopiibacterium carminicum genome sequence.</title>
        <authorList>
            <person name="Ramirez-Puebla S.T."/>
            <person name="Ormeno-Orrillo E."/>
            <person name="Vera-Ponce De Leon A."/>
            <person name="Luis L."/>
            <person name="Sanchez-Flores A."/>
            <person name="Monica R."/>
            <person name="Martinez-Romero E."/>
        </authorList>
    </citation>
    <scope>NUCLEOTIDE SEQUENCE [LARGE SCALE GENOMIC DNA]</scope>
    <source>
        <strain evidence="5">END1</strain>
    </source>
</reference>
<dbReference type="PROSITE" id="PS51186">
    <property type="entry name" value="GNAT"/>
    <property type="match status" value="1"/>
</dbReference>
<dbReference type="GO" id="GO:0008999">
    <property type="term" value="F:protein-N-terminal-alanine acetyltransferase activity"/>
    <property type="evidence" value="ECO:0007669"/>
    <property type="project" value="UniProtKB-UniRule"/>
</dbReference>
<evidence type="ECO:0000313" key="5">
    <source>
        <dbReference type="EMBL" id="KAF7600398.1"/>
    </source>
</evidence>
<proteinExistence type="inferred from homology"/>
<protein>
    <recommendedName>
        <fullName evidence="2 3">[Ribosomal protein bS18]-alanine N-acetyltransferase</fullName>
        <ecNumber evidence="2 3">2.3.1.266</ecNumber>
    </recommendedName>
</protein>
<dbReference type="EMBL" id="NMRN01000012">
    <property type="protein sequence ID" value="PAS93859.1"/>
    <property type="molecule type" value="Genomic_DNA"/>
</dbReference>
<feature type="active site" description="Proton donor" evidence="2">
    <location>
        <position position="109"/>
    </location>
</feature>
<dbReference type="PANTHER" id="PTHR13947">
    <property type="entry name" value="GNAT FAMILY N-ACETYLTRANSFERASE"/>
    <property type="match status" value="1"/>
</dbReference>
<comment type="function">
    <text evidence="2 3">Acetylates the N-terminal alanine of ribosomal protein bS18.</text>
</comment>
<dbReference type="CDD" id="cd04301">
    <property type="entry name" value="NAT_SF"/>
    <property type="match status" value="1"/>
</dbReference>
<evidence type="ECO:0000259" key="4">
    <source>
        <dbReference type="PROSITE" id="PS51186"/>
    </source>
</evidence>
<feature type="binding site" evidence="2">
    <location>
        <position position="102"/>
    </location>
    <ligand>
        <name>acetyl-CoA</name>
        <dbReference type="ChEBI" id="CHEBI:57288"/>
    </ligand>
</feature>
<comment type="caution">
    <text evidence="2">Lacks conserved residue(s) required for the propagation of feature annotation.</text>
</comment>
<dbReference type="Pfam" id="PF00583">
    <property type="entry name" value="Acetyltransf_1"/>
    <property type="match status" value="1"/>
</dbReference>
<keyword evidence="1 2" id="KW-0808">Transferase</keyword>
<evidence type="ECO:0000313" key="6">
    <source>
        <dbReference type="EMBL" id="PAS93859.1"/>
    </source>
</evidence>
<dbReference type="InterPro" id="IPR006464">
    <property type="entry name" value="AcTrfase_RimI/Ard1"/>
</dbReference>
<organism evidence="6 7">
    <name type="scientific">Candidatus Dactylopiibacterium carminicum</name>
    <dbReference type="NCBI Taxonomy" id="857335"/>
    <lineage>
        <taxon>Bacteria</taxon>
        <taxon>Pseudomonadati</taxon>
        <taxon>Pseudomonadota</taxon>
        <taxon>Betaproteobacteria</taxon>
        <taxon>Rhodocyclales</taxon>
        <taxon>Rhodocyclaceae</taxon>
        <taxon>Candidatus Dactylopiibacterium</taxon>
    </lineage>
</organism>
<dbReference type="GO" id="GO:0005737">
    <property type="term" value="C:cytoplasm"/>
    <property type="evidence" value="ECO:0007669"/>
    <property type="project" value="UniProtKB-SubCell"/>
</dbReference>
<accession>A0A272EUS5</accession>
<dbReference type="InterPro" id="IPR043690">
    <property type="entry name" value="RimI"/>
</dbReference>
<comment type="catalytic activity">
    <reaction evidence="2 3">
        <text>N-terminal L-alanyl-[ribosomal protein bS18] + acetyl-CoA = N-terminal N(alpha)-acetyl-L-alanyl-[ribosomal protein bS18] + CoA + H(+)</text>
        <dbReference type="Rhea" id="RHEA:43756"/>
        <dbReference type="Rhea" id="RHEA-COMP:10676"/>
        <dbReference type="Rhea" id="RHEA-COMP:10677"/>
        <dbReference type="ChEBI" id="CHEBI:15378"/>
        <dbReference type="ChEBI" id="CHEBI:57287"/>
        <dbReference type="ChEBI" id="CHEBI:57288"/>
        <dbReference type="ChEBI" id="CHEBI:64718"/>
        <dbReference type="ChEBI" id="CHEBI:83683"/>
        <dbReference type="EC" id="2.3.1.266"/>
    </reaction>
</comment>
<feature type="active site" description="Proton acceptor" evidence="2">
    <location>
        <position position="97"/>
    </location>
</feature>
<evidence type="ECO:0000313" key="8">
    <source>
        <dbReference type="Proteomes" id="UP000623509"/>
    </source>
</evidence>
<dbReference type="Proteomes" id="UP000623509">
    <property type="component" value="Unassembled WGS sequence"/>
</dbReference>